<evidence type="ECO:0000313" key="4">
    <source>
        <dbReference type="Proteomes" id="UP000296352"/>
    </source>
</evidence>
<dbReference type="Proteomes" id="UP000296352">
    <property type="component" value="Chromosome"/>
</dbReference>
<gene>
    <name evidence="3" type="ORF">CENDO_09875</name>
</gene>
<sequence length="425" mass="45617">MEKLVSKSYDWGATNSPEPVNPPTSQFPAQGVADQSAEFETQYASANNSQPATKKSGIGKKVGIGALALALIAGAGVGGFQAYKNMQNPEPNPAGVSDEVAMDFARGDIEDCEAIPAEVFTSVGIKDYSLNAESGNCGGTVMSADGKTEAQVTVKISSGAWEAEASPVEGWSEAVLNDMPGDSSMEDVISLINDGSGYSERSQPSCLLNGTERETSAVFLEAPTCGVLYPLAHQINNLYEQNKYLTQKTDFFELKEQPTYTPVEVATLQVPKFEGFNEAFDAAPEFGTEVTSLQEQFNDSKFVVDGAEEVGDGYYCFPVTFTLGPEKDEDSDTFALPRLYVISQYGGFEHINDRAGWTSVKVGESEEYEYCGSLPVELIPGQTETKYLVVYSDFNDSGEAVFDTDGELNTIGKFTVGEPAEGESA</sequence>
<proteinExistence type="predicted"/>
<keyword evidence="4" id="KW-1185">Reference proteome</keyword>
<name>A0A4P7QHT9_9CORY</name>
<reference evidence="3 4" key="1">
    <citation type="submission" date="2019-04" db="EMBL/GenBank/DDBJ databases">
        <title>Corynebacterium endometrii sp. nov., isolated from the uterus of a cow with endometritis.</title>
        <authorList>
            <person name="Ballas P."/>
            <person name="Ruckert C."/>
            <person name="Wagener K."/>
            <person name="Drillich M."/>
            <person name="Kaempfer P."/>
            <person name="Busse H.-J."/>
            <person name="Ehling-Schulz M."/>
        </authorList>
    </citation>
    <scope>NUCLEOTIDE SEQUENCE [LARGE SCALE GENOMIC DNA]</scope>
    <source>
        <strain evidence="3 4">LMM-1653</strain>
    </source>
</reference>
<organism evidence="3 4">
    <name type="scientific">Corynebacterium endometrii</name>
    <dbReference type="NCBI Taxonomy" id="2488819"/>
    <lineage>
        <taxon>Bacteria</taxon>
        <taxon>Bacillati</taxon>
        <taxon>Actinomycetota</taxon>
        <taxon>Actinomycetes</taxon>
        <taxon>Mycobacteriales</taxon>
        <taxon>Corynebacteriaceae</taxon>
        <taxon>Corynebacterium</taxon>
    </lineage>
</organism>
<dbReference type="KEGG" id="cee:CENDO_09875"/>
<accession>A0A4P7QHT9</accession>
<dbReference type="AlphaFoldDB" id="A0A4P7QHT9"/>
<dbReference type="EMBL" id="CP039247">
    <property type="protein sequence ID" value="QCB29229.1"/>
    <property type="molecule type" value="Genomic_DNA"/>
</dbReference>
<feature type="region of interest" description="Disordered" evidence="1">
    <location>
        <begin position="1"/>
        <end position="38"/>
    </location>
</feature>
<feature type="compositionally biased region" description="Polar residues" evidence="1">
    <location>
        <begin position="13"/>
        <end position="28"/>
    </location>
</feature>
<keyword evidence="2" id="KW-1133">Transmembrane helix</keyword>
<evidence type="ECO:0000313" key="3">
    <source>
        <dbReference type="EMBL" id="QCB29229.1"/>
    </source>
</evidence>
<feature type="transmembrane region" description="Helical" evidence="2">
    <location>
        <begin position="62"/>
        <end position="83"/>
    </location>
</feature>
<protein>
    <submittedName>
        <fullName evidence="3">Uncharacterized protein</fullName>
    </submittedName>
</protein>
<keyword evidence="2" id="KW-0472">Membrane</keyword>
<keyword evidence="2" id="KW-0812">Transmembrane</keyword>
<evidence type="ECO:0000256" key="1">
    <source>
        <dbReference type="SAM" id="MobiDB-lite"/>
    </source>
</evidence>
<evidence type="ECO:0000256" key="2">
    <source>
        <dbReference type="SAM" id="Phobius"/>
    </source>
</evidence>